<evidence type="ECO:0000256" key="1">
    <source>
        <dbReference type="ARBA" id="ARBA00022448"/>
    </source>
</evidence>
<reference evidence="5 6" key="1">
    <citation type="submission" date="2020-08" db="EMBL/GenBank/DDBJ databases">
        <title>Sequencing the genomes of 1000 actinobacteria strains.</title>
        <authorList>
            <person name="Klenk H.-P."/>
        </authorList>
    </citation>
    <scope>NUCLEOTIDE SEQUENCE [LARGE SCALE GENOMIC DNA]</scope>
    <source>
        <strain evidence="5 6">DSM 45362</strain>
    </source>
</reference>
<dbReference type="Proteomes" id="UP000587527">
    <property type="component" value="Unassembled WGS sequence"/>
</dbReference>
<name>A0A841C4L6_9ACTN</name>
<dbReference type="InterPro" id="IPR017911">
    <property type="entry name" value="MacB-like_ATP-bd"/>
</dbReference>
<dbReference type="CDD" id="cd03255">
    <property type="entry name" value="ABC_MJ0796_LolCDE_FtsE"/>
    <property type="match status" value="1"/>
</dbReference>
<evidence type="ECO:0000256" key="3">
    <source>
        <dbReference type="ARBA" id="ARBA00022840"/>
    </source>
</evidence>
<dbReference type="GO" id="GO:0016887">
    <property type="term" value="F:ATP hydrolysis activity"/>
    <property type="evidence" value="ECO:0007669"/>
    <property type="project" value="InterPro"/>
</dbReference>
<feature type="domain" description="ABC transporter" evidence="4">
    <location>
        <begin position="8"/>
        <end position="245"/>
    </location>
</feature>
<evidence type="ECO:0000259" key="4">
    <source>
        <dbReference type="PROSITE" id="PS50893"/>
    </source>
</evidence>
<proteinExistence type="predicted"/>
<dbReference type="GO" id="GO:0098796">
    <property type="term" value="C:membrane protein complex"/>
    <property type="evidence" value="ECO:0007669"/>
    <property type="project" value="UniProtKB-ARBA"/>
</dbReference>
<comment type="caution">
    <text evidence="5">The sequence shown here is derived from an EMBL/GenBank/DDBJ whole genome shotgun (WGS) entry which is preliminary data.</text>
</comment>
<dbReference type="PANTHER" id="PTHR24220">
    <property type="entry name" value="IMPORT ATP-BINDING PROTEIN"/>
    <property type="match status" value="1"/>
</dbReference>
<evidence type="ECO:0000313" key="6">
    <source>
        <dbReference type="Proteomes" id="UP000587527"/>
    </source>
</evidence>
<dbReference type="SMART" id="SM00382">
    <property type="entry name" value="AAA"/>
    <property type="match status" value="1"/>
</dbReference>
<dbReference type="Pfam" id="PF00005">
    <property type="entry name" value="ABC_tran"/>
    <property type="match status" value="1"/>
</dbReference>
<dbReference type="FunFam" id="3.40.50.300:FF:000032">
    <property type="entry name" value="Export ABC transporter ATP-binding protein"/>
    <property type="match status" value="1"/>
</dbReference>
<dbReference type="InterPro" id="IPR003593">
    <property type="entry name" value="AAA+_ATPase"/>
</dbReference>
<keyword evidence="1" id="KW-0813">Transport</keyword>
<dbReference type="GO" id="GO:0005524">
    <property type="term" value="F:ATP binding"/>
    <property type="evidence" value="ECO:0007669"/>
    <property type="project" value="UniProtKB-KW"/>
</dbReference>
<evidence type="ECO:0000313" key="5">
    <source>
        <dbReference type="EMBL" id="MBB5874002.1"/>
    </source>
</evidence>
<dbReference type="InterPro" id="IPR027417">
    <property type="entry name" value="P-loop_NTPase"/>
</dbReference>
<dbReference type="PROSITE" id="PS50893">
    <property type="entry name" value="ABC_TRANSPORTER_2"/>
    <property type="match status" value="1"/>
</dbReference>
<dbReference type="GO" id="GO:0005886">
    <property type="term" value="C:plasma membrane"/>
    <property type="evidence" value="ECO:0007669"/>
    <property type="project" value="TreeGrafter"/>
</dbReference>
<dbReference type="AlphaFoldDB" id="A0A841C4L6"/>
<gene>
    <name evidence="5" type="ORF">F4553_007436</name>
</gene>
<protein>
    <submittedName>
        <fullName evidence="5">Putative ABC transport system ATP-binding protein</fullName>
    </submittedName>
</protein>
<dbReference type="SUPFAM" id="SSF52540">
    <property type="entry name" value="P-loop containing nucleoside triphosphate hydrolases"/>
    <property type="match status" value="1"/>
</dbReference>
<keyword evidence="2" id="KW-0547">Nucleotide-binding</keyword>
<dbReference type="EMBL" id="JACHMN010000003">
    <property type="protein sequence ID" value="MBB5874002.1"/>
    <property type="molecule type" value="Genomic_DNA"/>
</dbReference>
<dbReference type="PANTHER" id="PTHR24220:SF685">
    <property type="entry name" value="ABC TRANSPORTER RELATED"/>
    <property type="match status" value="1"/>
</dbReference>
<dbReference type="InterPro" id="IPR003439">
    <property type="entry name" value="ABC_transporter-like_ATP-bd"/>
</dbReference>
<keyword evidence="6" id="KW-1185">Reference proteome</keyword>
<evidence type="ECO:0000256" key="2">
    <source>
        <dbReference type="ARBA" id="ARBA00022741"/>
    </source>
</evidence>
<dbReference type="RefSeq" id="WP_184845744.1">
    <property type="nucleotide sequence ID" value="NZ_JACHMN010000003.1"/>
</dbReference>
<organism evidence="5 6">
    <name type="scientific">Allocatelliglobosispora scoriae</name>
    <dbReference type="NCBI Taxonomy" id="643052"/>
    <lineage>
        <taxon>Bacteria</taxon>
        <taxon>Bacillati</taxon>
        <taxon>Actinomycetota</taxon>
        <taxon>Actinomycetes</taxon>
        <taxon>Micromonosporales</taxon>
        <taxon>Micromonosporaceae</taxon>
        <taxon>Allocatelliglobosispora</taxon>
    </lineage>
</organism>
<dbReference type="Gene3D" id="3.40.50.300">
    <property type="entry name" value="P-loop containing nucleotide triphosphate hydrolases"/>
    <property type="match status" value="1"/>
</dbReference>
<dbReference type="InterPro" id="IPR015854">
    <property type="entry name" value="ABC_transpr_LolD-like"/>
</dbReference>
<accession>A0A841C4L6</accession>
<dbReference type="GO" id="GO:0022857">
    <property type="term" value="F:transmembrane transporter activity"/>
    <property type="evidence" value="ECO:0007669"/>
    <property type="project" value="UniProtKB-ARBA"/>
</dbReference>
<sequence length="251" mass="26481">MTISSAAVRAAELTKVYGDGDARVVALAGVDVEFARGELTAIMGPSGSGKSTLMHCVAGLDKPTGGRAWVGDVELTGLGDDDLTILRRDRIGFVFQAFNLLPTLTAWENITLPLDLAGKAVDRFFADTIIGAVGLADRLGHRPSQLSGGQQQRVACARALISKPDVVFADEPTGALDSRSSAELLAFLRRSVDELGQTVVMVTHDPTAASYADRVLFLADGRLVDELRSPSADRVLDRMKSLETATAGVGA</sequence>
<keyword evidence="3 5" id="KW-0067">ATP-binding</keyword>